<evidence type="ECO:0000313" key="1">
    <source>
        <dbReference type="EMBL" id="GEO07761.1"/>
    </source>
</evidence>
<dbReference type="OrthoDB" id="834588at2"/>
<proteinExistence type="predicted"/>
<organism evidence="1 2">
    <name type="scientific">Segetibacter aerophilus</name>
    <dbReference type="NCBI Taxonomy" id="670293"/>
    <lineage>
        <taxon>Bacteria</taxon>
        <taxon>Pseudomonadati</taxon>
        <taxon>Bacteroidota</taxon>
        <taxon>Chitinophagia</taxon>
        <taxon>Chitinophagales</taxon>
        <taxon>Chitinophagaceae</taxon>
        <taxon>Segetibacter</taxon>
    </lineage>
</organism>
<comment type="caution">
    <text evidence="1">The sequence shown here is derived from an EMBL/GenBank/DDBJ whole genome shotgun (WGS) entry which is preliminary data.</text>
</comment>
<sequence>MKLSKILLLAIISTFIHLISFGQNNKDDTIKIVVGEMARNDVYERSYSIGYFGSYSKQLELFEKLKSIATEEQLLKLAEESKSAIVRLYAFQALKEKKTKIPESIARKFTNDNTEVTVLWGCFGDKKTVKALAFKTIIKQQNELLPSQASIEY</sequence>
<dbReference type="AlphaFoldDB" id="A0A512B722"/>
<dbReference type="RefSeq" id="WP_147201719.1">
    <property type="nucleotide sequence ID" value="NZ_BJYT01000001.1"/>
</dbReference>
<protein>
    <submittedName>
        <fullName evidence="1">Uncharacterized protein</fullName>
    </submittedName>
</protein>
<reference evidence="1 2" key="1">
    <citation type="submission" date="2019-07" db="EMBL/GenBank/DDBJ databases">
        <title>Whole genome shotgun sequence of Segetibacter aerophilus NBRC 106135.</title>
        <authorList>
            <person name="Hosoyama A."/>
            <person name="Uohara A."/>
            <person name="Ohji S."/>
            <person name="Ichikawa N."/>
        </authorList>
    </citation>
    <scope>NUCLEOTIDE SEQUENCE [LARGE SCALE GENOMIC DNA]</scope>
    <source>
        <strain evidence="1 2">NBRC 106135</strain>
    </source>
</reference>
<keyword evidence="2" id="KW-1185">Reference proteome</keyword>
<gene>
    <name evidence="1" type="ORF">SAE01_02570</name>
</gene>
<dbReference type="EMBL" id="BJYT01000001">
    <property type="protein sequence ID" value="GEO07761.1"/>
    <property type="molecule type" value="Genomic_DNA"/>
</dbReference>
<name>A0A512B722_9BACT</name>
<dbReference type="Proteomes" id="UP000321513">
    <property type="component" value="Unassembled WGS sequence"/>
</dbReference>
<evidence type="ECO:0000313" key="2">
    <source>
        <dbReference type="Proteomes" id="UP000321513"/>
    </source>
</evidence>
<accession>A0A512B722</accession>